<gene>
    <name evidence="11" type="ORF">DPMN_025697</name>
</gene>
<organism evidence="11 12">
    <name type="scientific">Dreissena polymorpha</name>
    <name type="common">Zebra mussel</name>
    <name type="synonym">Mytilus polymorpha</name>
    <dbReference type="NCBI Taxonomy" id="45954"/>
    <lineage>
        <taxon>Eukaryota</taxon>
        <taxon>Metazoa</taxon>
        <taxon>Spiralia</taxon>
        <taxon>Lophotrochozoa</taxon>
        <taxon>Mollusca</taxon>
        <taxon>Bivalvia</taxon>
        <taxon>Autobranchia</taxon>
        <taxon>Heteroconchia</taxon>
        <taxon>Euheterodonta</taxon>
        <taxon>Imparidentia</taxon>
        <taxon>Neoheterodontei</taxon>
        <taxon>Myida</taxon>
        <taxon>Dreissenoidea</taxon>
        <taxon>Dreissenidae</taxon>
        <taxon>Dreissena</taxon>
    </lineage>
</organism>
<feature type="transmembrane region" description="Helical" evidence="9">
    <location>
        <begin position="283"/>
        <end position="305"/>
    </location>
</feature>
<dbReference type="PANTHER" id="PTHR24230">
    <property type="entry name" value="G-PROTEIN COUPLED RECEPTOR"/>
    <property type="match status" value="1"/>
</dbReference>
<dbReference type="GO" id="GO:0005886">
    <property type="term" value="C:plasma membrane"/>
    <property type="evidence" value="ECO:0007669"/>
    <property type="project" value="UniProtKB-SubCell"/>
</dbReference>
<dbReference type="InterPro" id="IPR000276">
    <property type="entry name" value="GPCR_Rhodpsn"/>
</dbReference>
<dbReference type="PROSITE" id="PS50262">
    <property type="entry name" value="G_PROTEIN_RECEP_F1_2"/>
    <property type="match status" value="1"/>
</dbReference>
<dbReference type="AlphaFoldDB" id="A0A9D4RDV9"/>
<dbReference type="InterPro" id="IPR017452">
    <property type="entry name" value="GPCR_Rhodpsn_7TM"/>
</dbReference>
<evidence type="ECO:0000256" key="1">
    <source>
        <dbReference type="ARBA" id="ARBA00004651"/>
    </source>
</evidence>
<comment type="caution">
    <text evidence="11">The sequence shown here is derived from an EMBL/GenBank/DDBJ whole genome shotgun (WGS) entry which is preliminary data.</text>
</comment>
<dbReference type="Proteomes" id="UP000828390">
    <property type="component" value="Unassembled WGS sequence"/>
</dbReference>
<evidence type="ECO:0000256" key="2">
    <source>
        <dbReference type="ARBA" id="ARBA00022475"/>
    </source>
</evidence>
<feature type="transmembrane region" description="Helical" evidence="9">
    <location>
        <begin position="113"/>
        <end position="131"/>
    </location>
</feature>
<protein>
    <recommendedName>
        <fullName evidence="10">G-protein coupled receptors family 1 profile domain-containing protein</fullName>
    </recommendedName>
</protein>
<evidence type="ECO:0000256" key="8">
    <source>
        <dbReference type="ARBA" id="ARBA00023224"/>
    </source>
</evidence>
<keyword evidence="2" id="KW-1003">Cell membrane</keyword>
<name>A0A9D4RDV9_DREPO</name>
<evidence type="ECO:0000313" key="12">
    <source>
        <dbReference type="Proteomes" id="UP000828390"/>
    </source>
</evidence>
<dbReference type="PANTHER" id="PTHR24230:SF158">
    <property type="entry name" value="G-PROTEIN COUPLED RECEPTORS FAMILY 1 PROFILE DOMAIN-CONTAINING PROTEIN"/>
    <property type="match status" value="1"/>
</dbReference>
<keyword evidence="3 9" id="KW-0812">Transmembrane</keyword>
<feature type="transmembrane region" description="Helical" evidence="9">
    <location>
        <begin position="246"/>
        <end position="271"/>
    </location>
</feature>
<reference evidence="11" key="1">
    <citation type="journal article" date="2019" name="bioRxiv">
        <title>The Genome of the Zebra Mussel, Dreissena polymorpha: A Resource for Invasive Species Research.</title>
        <authorList>
            <person name="McCartney M.A."/>
            <person name="Auch B."/>
            <person name="Kono T."/>
            <person name="Mallez S."/>
            <person name="Zhang Y."/>
            <person name="Obille A."/>
            <person name="Becker A."/>
            <person name="Abrahante J.E."/>
            <person name="Garbe J."/>
            <person name="Badalamenti J.P."/>
            <person name="Herman A."/>
            <person name="Mangelson H."/>
            <person name="Liachko I."/>
            <person name="Sullivan S."/>
            <person name="Sone E.D."/>
            <person name="Koren S."/>
            <person name="Silverstein K.A.T."/>
            <person name="Beckman K.B."/>
            <person name="Gohl D.M."/>
        </authorList>
    </citation>
    <scope>NUCLEOTIDE SEQUENCE</scope>
    <source>
        <strain evidence="11">Duluth1</strain>
        <tissue evidence="11">Whole animal</tissue>
    </source>
</reference>
<sequence length="329" mass="36682">MDTINGTSTTHDKNGVVRDNIIEAPTMNLTPEGFVHGMTAFVALAMLLGLPGNVLVVIVHRRKTTPTATDWVVFYLAVCDICSLIVCGPSFILMNSKLWNNFMPSSCCSFHMVILHACLLASTSLIALSAVVRRYVMIKNREPMSARISKLFGAFVIFFSIGLGSPSIILHKNTPSGFCYYDKQKAQLQTIVYGVYLLITLISNAITCVCFLNIIPKIRTATRVAPTDIINDAFVRTRRAAIKATICLAMVSVVFFFSTVAPIIVVTILNASNHNLGVAMSTFTFIISRLYLTNNFANPLIYFWMNSRFRHQVRSMFQRTKRNTVIELQ</sequence>
<dbReference type="PRINTS" id="PR00237">
    <property type="entry name" value="GPCRRHODOPSN"/>
</dbReference>
<keyword evidence="12" id="KW-1185">Reference proteome</keyword>
<dbReference type="CDD" id="cd00637">
    <property type="entry name" value="7tm_classA_rhodopsin-like"/>
    <property type="match status" value="1"/>
</dbReference>
<evidence type="ECO:0000256" key="4">
    <source>
        <dbReference type="ARBA" id="ARBA00022989"/>
    </source>
</evidence>
<dbReference type="GO" id="GO:0008528">
    <property type="term" value="F:G protein-coupled peptide receptor activity"/>
    <property type="evidence" value="ECO:0007669"/>
    <property type="project" value="TreeGrafter"/>
</dbReference>
<accession>A0A9D4RDV9</accession>
<dbReference type="Pfam" id="PF00001">
    <property type="entry name" value="7tm_1"/>
    <property type="match status" value="1"/>
</dbReference>
<evidence type="ECO:0000256" key="7">
    <source>
        <dbReference type="ARBA" id="ARBA00023170"/>
    </source>
</evidence>
<evidence type="ECO:0000256" key="9">
    <source>
        <dbReference type="SAM" id="Phobius"/>
    </source>
</evidence>
<feature type="domain" description="G-protein coupled receptors family 1 profile" evidence="10">
    <location>
        <begin position="52"/>
        <end position="302"/>
    </location>
</feature>
<evidence type="ECO:0000259" key="10">
    <source>
        <dbReference type="PROSITE" id="PS50262"/>
    </source>
</evidence>
<dbReference type="EMBL" id="JAIWYP010000002">
    <property type="protein sequence ID" value="KAH3862725.1"/>
    <property type="molecule type" value="Genomic_DNA"/>
</dbReference>
<keyword evidence="6 9" id="KW-0472">Membrane</keyword>
<evidence type="ECO:0000256" key="3">
    <source>
        <dbReference type="ARBA" id="ARBA00022692"/>
    </source>
</evidence>
<dbReference type="GO" id="GO:0007218">
    <property type="term" value="P:neuropeptide signaling pathway"/>
    <property type="evidence" value="ECO:0007669"/>
    <property type="project" value="TreeGrafter"/>
</dbReference>
<keyword evidence="8" id="KW-0807">Transducer</keyword>
<reference evidence="11" key="2">
    <citation type="submission" date="2020-11" db="EMBL/GenBank/DDBJ databases">
        <authorList>
            <person name="McCartney M.A."/>
            <person name="Auch B."/>
            <person name="Kono T."/>
            <person name="Mallez S."/>
            <person name="Becker A."/>
            <person name="Gohl D.M."/>
            <person name="Silverstein K.A.T."/>
            <person name="Koren S."/>
            <person name="Bechman K.B."/>
            <person name="Herman A."/>
            <person name="Abrahante J.E."/>
            <person name="Garbe J."/>
        </authorList>
    </citation>
    <scope>NUCLEOTIDE SEQUENCE</scope>
    <source>
        <strain evidence="11">Duluth1</strain>
        <tissue evidence="11">Whole animal</tissue>
    </source>
</reference>
<evidence type="ECO:0000256" key="5">
    <source>
        <dbReference type="ARBA" id="ARBA00023040"/>
    </source>
</evidence>
<dbReference type="Gene3D" id="1.20.1070.10">
    <property type="entry name" value="Rhodopsin 7-helix transmembrane proteins"/>
    <property type="match status" value="1"/>
</dbReference>
<evidence type="ECO:0000256" key="6">
    <source>
        <dbReference type="ARBA" id="ARBA00023136"/>
    </source>
</evidence>
<feature type="transmembrane region" description="Helical" evidence="9">
    <location>
        <begin position="34"/>
        <end position="59"/>
    </location>
</feature>
<evidence type="ECO:0000313" key="11">
    <source>
        <dbReference type="EMBL" id="KAH3862725.1"/>
    </source>
</evidence>
<dbReference type="SUPFAM" id="SSF81321">
    <property type="entry name" value="Family A G protein-coupled receptor-like"/>
    <property type="match status" value="1"/>
</dbReference>
<keyword evidence="5" id="KW-0297">G-protein coupled receptor</keyword>
<proteinExistence type="predicted"/>
<feature type="transmembrane region" description="Helical" evidence="9">
    <location>
        <begin position="151"/>
        <end position="171"/>
    </location>
</feature>
<keyword evidence="4 9" id="KW-1133">Transmembrane helix</keyword>
<comment type="subcellular location">
    <subcellularLocation>
        <location evidence="1">Cell membrane</location>
        <topology evidence="1">Multi-pass membrane protein</topology>
    </subcellularLocation>
</comment>
<keyword evidence="7" id="KW-0675">Receptor</keyword>
<feature type="transmembrane region" description="Helical" evidence="9">
    <location>
        <begin position="191"/>
        <end position="215"/>
    </location>
</feature>
<feature type="transmembrane region" description="Helical" evidence="9">
    <location>
        <begin position="71"/>
        <end position="93"/>
    </location>
</feature>